<dbReference type="Gene3D" id="1.10.238.10">
    <property type="entry name" value="EF-hand"/>
    <property type="match status" value="1"/>
</dbReference>
<feature type="region of interest" description="Disordered" evidence="2">
    <location>
        <begin position="1"/>
        <end position="37"/>
    </location>
</feature>
<dbReference type="InterPro" id="IPR011992">
    <property type="entry name" value="EF-hand-dom_pair"/>
</dbReference>
<dbReference type="CDD" id="cd00051">
    <property type="entry name" value="EFh"/>
    <property type="match status" value="1"/>
</dbReference>
<dbReference type="InterPro" id="IPR002048">
    <property type="entry name" value="EF_hand_dom"/>
</dbReference>
<dbReference type="SUPFAM" id="SSF47473">
    <property type="entry name" value="EF-hand"/>
    <property type="match status" value="1"/>
</dbReference>
<evidence type="ECO:0000313" key="4">
    <source>
        <dbReference type="EMBL" id="CAK8999460.1"/>
    </source>
</evidence>
<evidence type="ECO:0000259" key="3">
    <source>
        <dbReference type="PROSITE" id="PS50222"/>
    </source>
</evidence>
<evidence type="ECO:0000256" key="1">
    <source>
        <dbReference type="ARBA" id="ARBA00022837"/>
    </source>
</evidence>
<dbReference type="Proteomes" id="UP001642464">
    <property type="component" value="Unassembled WGS sequence"/>
</dbReference>
<gene>
    <name evidence="4" type="ORF">SCF082_LOCUS6055</name>
</gene>
<evidence type="ECO:0000313" key="5">
    <source>
        <dbReference type="Proteomes" id="UP001642464"/>
    </source>
</evidence>
<sequence length="161" mass="18193">MERGAVERPALPPVCTEPKGKTRLSAEPKAYGQLSGEARTKLEQALRLLSDAQADEASEHSSTLVSPMDTDEASSVQQLRAQRMRSKTPEVDHTESFTWTPAEEEISRHGIMNLDDYRRVMQKLQVPLDEDQVERVFTFADRNKDGRLTFEDYVKLVALGM</sequence>
<evidence type="ECO:0000256" key="2">
    <source>
        <dbReference type="SAM" id="MobiDB-lite"/>
    </source>
</evidence>
<feature type="region of interest" description="Disordered" evidence="2">
    <location>
        <begin position="50"/>
        <end position="102"/>
    </location>
</feature>
<accession>A0ABP0IA40</accession>
<dbReference type="PROSITE" id="PS00018">
    <property type="entry name" value="EF_HAND_1"/>
    <property type="match status" value="1"/>
</dbReference>
<keyword evidence="1" id="KW-0106">Calcium</keyword>
<dbReference type="PROSITE" id="PS50222">
    <property type="entry name" value="EF_HAND_2"/>
    <property type="match status" value="1"/>
</dbReference>
<dbReference type="InterPro" id="IPR018247">
    <property type="entry name" value="EF_Hand_1_Ca_BS"/>
</dbReference>
<proteinExistence type="predicted"/>
<comment type="caution">
    <text evidence="4">The sequence shown here is derived from an EMBL/GenBank/DDBJ whole genome shotgun (WGS) entry which is preliminary data.</text>
</comment>
<dbReference type="EMBL" id="CAXAMM010003335">
    <property type="protein sequence ID" value="CAK8999460.1"/>
    <property type="molecule type" value="Genomic_DNA"/>
</dbReference>
<keyword evidence="5" id="KW-1185">Reference proteome</keyword>
<reference evidence="4 5" key="1">
    <citation type="submission" date="2024-02" db="EMBL/GenBank/DDBJ databases">
        <authorList>
            <person name="Chen Y."/>
            <person name="Shah S."/>
            <person name="Dougan E. K."/>
            <person name="Thang M."/>
            <person name="Chan C."/>
        </authorList>
    </citation>
    <scope>NUCLEOTIDE SEQUENCE [LARGE SCALE GENOMIC DNA]</scope>
</reference>
<organism evidence="4 5">
    <name type="scientific">Durusdinium trenchii</name>
    <dbReference type="NCBI Taxonomy" id="1381693"/>
    <lineage>
        <taxon>Eukaryota</taxon>
        <taxon>Sar</taxon>
        <taxon>Alveolata</taxon>
        <taxon>Dinophyceae</taxon>
        <taxon>Suessiales</taxon>
        <taxon>Symbiodiniaceae</taxon>
        <taxon>Durusdinium</taxon>
    </lineage>
</organism>
<protein>
    <recommendedName>
        <fullName evidence="3">EF-hand domain-containing protein</fullName>
    </recommendedName>
</protein>
<feature type="domain" description="EF-hand" evidence="3">
    <location>
        <begin position="128"/>
        <end position="161"/>
    </location>
</feature>
<name>A0ABP0IA40_9DINO</name>